<evidence type="ECO:0000256" key="1">
    <source>
        <dbReference type="SAM" id="Phobius"/>
    </source>
</evidence>
<feature type="transmembrane region" description="Helical" evidence="1">
    <location>
        <begin position="727"/>
        <end position="744"/>
    </location>
</feature>
<dbReference type="EMBL" id="AP018227">
    <property type="protein sequence ID" value="BAY81271.1"/>
    <property type="molecule type" value="Genomic_DNA"/>
</dbReference>
<reference evidence="3 4" key="1">
    <citation type="submission" date="2017-06" db="EMBL/GenBank/DDBJ databases">
        <title>Genome sequencing of cyanobaciteial culture collection at National Institute for Environmental Studies (NIES).</title>
        <authorList>
            <person name="Hirose Y."/>
            <person name="Shimura Y."/>
            <person name="Fujisawa T."/>
            <person name="Nakamura Y."/>
            <person name="Kawachi M."/>
        </authorList>
    </citation>
    <scope>NUCLEOTIDE SEQUENCE [LARGE SCALE GENOMIC DNA]</scope>
    <source>
        <strain evidence="3 4">NIES-267</strain>
    </source>
</reference>
<accession>A0A1Z4LJ65</accession>
<keyword evidence="1" id="KW-0812">Transmembrane</keyword>
<keyword evidence="1" id="KW-0472">Membrane</keyword>
<dbReference type="InterPro" id="IPR007890">
    <property type="entry name" value="CHASE2"/>
</dbReference>
<dbReference type="AlphaFoldDB" id="A0A1Z4LJ65"/>
<proteinExistence type="predicted"/>
<gene>
    <name evidence="3" type="ORF">NIES267_07470</name>
</gene>
<organism evidence="3 4">
    <name type="scientific">Calothrix parasitica NIES-267</name>
    <dbReference type="NCBI Taxonomy" id="1973488"/>
    <lineage>
        <taxon>Bacteria</taxon>
        <taxon>Bacillati</taxon>
        <taxon>Cyanobacteriota</taxon>
        <taxon>Cyanophyceae</taxon>
        <taxon>Nostocales</taxon>
        <taxon>Calotrichaceae</taxon>
        <taxon>Calothrix</taxon>
    </lineage>
</organism>
<keyword evidence="1" id="KW-1133">Transmembrane helix</keyword>
<feature type="domain" description="CHASE2" evidence="2">
    <location>
        <begin position="408"/>
        <end position="744"/>
    </location>
</feature>
<dbReference type="Pfam" id="PF05226">
    <property type="entry name" value="CHASE2"/>
    <property type="match status" value="1"/>
</dbReference>
<dbReference type="SMART" id="SM01080">
    <property type="entry name" value="CHASE2"/>
    <property type="match status" value="1"/>
</dbReference>
<protein>
    <recommendedName>
        <fullName evidence="2">CHASE2 domain-containing protein</fullName>
    </recommendedName>
</protein>
<feature type="transmembrane region" description="Helical" evidence="1">
    <location>
        <begin position="756"/>
        <end position="777"/>
    </location>
</feature>
<name>A0A1Z4LJ65_9CYAN</name>
<dbReference type="Pfam" id="PF12770">
    <property type="entry name" value="CHAT"/>
    <property type="match status" value="1"/>
</dbReference>
<dbReference type="Proteomes" id="UP000218418">
    <property type="component" value="Chromosome"/>
</dbReference>
<keyword evidence="4" id="KW-1185">Reference proteome</keyword>
<evidence type="ECO:0000259" key="2">
    <source>
        <dbReference type="SMART" id="SM01080"/>
    </source>
</evidence>
<feature type="transmembrane region" description="Helical" evidence="1">
    <location>
        <begin position="783"/>
        <end position="801"/>
    </location>
</feature>
<sequence length="806" mass="90974">MKTNSHIFNLKIQKFEQVCLFDLSWGQGQRLTAEIEYPSYLNQLHQEWERAYLNFYQSDEMRGKVIGGGVAAISVDWHAELVKAESKLMYQFHRWLRSVELYDIRSQIAGVSQDLVQVFISCTPMELERYPWEAWEIGTEFASKSSIQIIRCPLNIAVSTETNQNQGYRKRPRILVILGDDTGLDFQVDKEAIKPILKIADVTFAGWQPEDRPSQVIGKISDAITDVKGWDILLFLGHSNETEITGGELGIAPGISISINEIAPQLTIAKKQGLNVAIFNSCSGLNIAQSLIELGFGQVVVMREPIHNKVAQQFLVKFLQGLAKQLDIYASIVEARQFLLMEKSHTYPSAYLVPSLFCHPGAKLYRILPVRWKDKLRQSLPNRVEGIAIAVTLFLGIFPPVQDTLLNLRMLNQAVYRDVTTQIPNQEAPPVALVEIDSESIYRSKIPYSQLLPFNRSYIAKLIDSLRNLNASVIGIDFIFDSPQKNAPSGDKDLGLAVRQAVDANMWLIFGAVLKPNREIGINEAVGITKWDWSLQAYLDANPHVIELPLSERDCRNACPFSYLLSLIQTAKYEIDDLPQPSTNRTTNLRAQTLDIIENKSLDNSLDRDRNKSHLSQLLELPLNVIFEPLIDYSLPPNQVYTKIPAWKLIENPNINDFPLMSKQVVVIAVGDDERLGLTEGQTDRFNIPFAMNYWESQQKWLTGGQSLAYMTHHLLKNRLLTPIPDVLMIVAAIVISKITVYFLQKQSPFTPKIRLKIIAGSLGAITLYGLASLQIYISAAVLLPWLLPAIVFLSYIVPITRKNHV</sequence>
<evidence type="ECO:0000313" key="3">
    <source>
        <dbReference type="EMBL" id="BAY81271.1"/>
    </source>
</evidence>
<dbReference type="OrthoDB" id="444941at2"/>
<dbReference type="InterPro" id="IPR024983">
    <property type="entry name" value="CHAT_dom"/>
</dbReference>
<evidence type="ECO:0000313" key="4">
    <source>
        <dbReference type="Proteomes" id="UP000218418"/>
    </source>
</evidence>